<feature type="region of interest" description="Disordered" evidence="1">
    <location>
        <begin position="1"/>
        <end position="156"/>
    </location>
</feature>
<dbReference type="OrthoDB" id="5375264at2759"/>
<feature type="region of interest" description="Disordered" evidence="1">
    <location>
        <begin position="281"/>
        <end position="305"/>
    </location>
</feature>
<gene>
    <name evidence="2" type="ORF">K431DRAFT_311100</name>
</gene>
<protein>
    <submittedName>
        <fullName evidence="2">Uncharacterized protein</fullName>
    </submittedName>
</protein>
<sequence length="305" mass="34285">MAARRSKPVHFVKQEPEEGNNGDFGATLDTNVNQAGRGRNAIKVSSPLMSNSEDDVRAEDFTTGFDDDDDSDMEQYLDDGSGAPSAGDAEDDLIEYEDSMAVSSSETADDVNSSKRKPTDEAHGASANKKIAMSVSGRKQQVGEAAPKQRKRKSMGKIVMARPIGRSFEECDEWDKMLITWRDQNKPWAVIRQKWEEMTGEKTGVSTIPNRYNRLKDNFSTIQEEYQKVLLEVKREVEDQFALKKWDIIASEMKGKCKARFNPDTLKRQYKKLMLKAGVRGPSEAQKQNGVVDPDFDIRVSEDEA</sequence>
<evidence type="ECO:0000256" key="1">
    <source>
        <dbReference type="SAM" id="MobiDB-lite"/>
    </source>
</evidence>
<comment type="caution">
    <text evidence="2">The sequence shown here is derived from an EMBL/GenBank/DDBJ whole genome shotgun (WGS) entry which is preliminary data.</text>
</comment>
<dbReference type="Proteomes" id="UP000799441">
    <property type="component" value="Unassembled WGS sequence"/>
</dbReference>
<keyword evidence="3" id="KW-1185">Reference proteome</keyword>
<feature type="compositionally biased region" description="Basic residues" evidence="1">
    <location>
        <begin position="1"/>
        <end position="10"/>
    </location>
</feature>
<name>A0A9P4QCT2_9PEZI</name>
<reference evidence="2" key="1">
    <citation type="journal article" date="2020" name="Stud. Mycol.">
        <title>101 Dothideomycetes genomes: a test case for predicting lifestyles and emergence of pathogens.</title>
        <authorList>
            <person name="Haridas S."/>
            <person name="Albert R."/>
            <person name="Binder M."/>
            <person name="Bloem J."/>
            <person name="Labutti K."/>
            <person name="Salamov A."/>
            <person name="Andreopoulos B."/>
            <person name="Baker S."/>
            <person name="Barry K."/>
            <person name="Bills G."/>
            <person name="Bluhm B."/>
            <person name="Cannon C."/>
            <person name="Castanera R."/>
            <person name="Culley D."/>
            <person name="Daum C."/>
            <person name="Ezra D."/>
            <person name="Gonzalez J."/>
            <person name="Henrissat B."/>
            <person name="Kuo A."/>
            <person name="Liang C."/>
            <person name="Lipzen A."/>
            <person name="Lutzoni F."/>
            <person name="Magnuson J."/>
            <person name="Mondo S."/>
            <person name="Nolan M."/>
            <person name="Ohm R."/>
            <person name="Pangilinan J."/>
            <person name="Park H.-J."/>
            <person name="Ramirez L."/>
            <person name="Alfaro M."/>
            <person name="Sun H."/>
            <person name="Tritt A."/>
            <person name="Yoshinaga Y."/>
            <person name="Zwiers L.-H."/>
            <person name="Turgeon B."/>
            <person name="Goodwin S."/>
            <person name="Spatafora J."/>
            <person name="Crous P."/>
            <person name="Grigoriev I."/>
        </authorList>
    </citation>
    <scope>NUCLEOTIDE SEQUENCE</scope>
    <source>
        <strain evidence="2">CBS 116435</strain>
    </source>
</reference>
<proteinExistence type="predicted"/>
<evidence type="ECO:0000313" key="2">
    <source>
        <dbReference type="EMBL" id="KAF2723338.1"/>
    </source>
</evidence>
<feature type="compositionally biased region" description="Acidic residues" evidence="1">
    <location>
        <begin position="88"/>
        <end position="98"/>
    </location>
</feature>
<organism evidence="2 3">
    <name type="scientific">Polychaeton citri CBS 116435</name>
    <dbReference type="NCBI Taxonomy" id="1314669"/>
    <lineage>
        <taxon>Eukaryota</taxon>
        <taxon>Fungi</taxon>
        <taxon>Dikarya</taxon>
        <taxon>Ascomycota</taxon>
        <taxon>Pezizomycotina</taxon>
        <taxon>Dothideomycetes</taxon>
        <taxon>Dothideomycetidae</taxon>
        <taxon>Capnodiales</taxon>
        <taxon>Capnodiaceae</taxon>
        <taxon>Polychaeton</taxon>
    </lineage>
</organism>
<dbReference type="EMBL" id="MU003777">
    <property type="protein sequence ID" value="KAF2723338.1"/>
    <property type="molecule type" value="Genomic_DNA"/>
</dbReference>
<accession>A0A9P4QCT2</accession>
<evidence type="ECO:0000313" key="3">
    <source>
        <dbReference type="Proteomes" id="UP000799441"/>
    </source>
</evidence>
<feature type="compositionally biased region" description="Basic and acidic residues" evidence="1">
    <location>
        <begin position="296"/>
        <end position="305"/>
    </location>
</feature>
<feature type="compositionally biased region" description="Acidic residues" evidence="1">
    <location>
        <begin position="65"/>
        <end position="77"/>
    </location>
</feature>
<dbReference type="AlphaFoldDB" id="A0A9P4QCT2"/>